<evidence type="ECO:0000259" key="12">
    <source>
        <dbReference type="Pfam" id="PF13609"/>
    </source>
</evidence>
<keyword evidence="8" id="KW-0626">Porin</keyword>
<accession>A0ABR5TIG8</accession>
<dbReference type="InterPro" id="IPR023614">
    <property type="entry name" value="Porin_dom_sf"/>
</dbReference>
<dbReference type="PANTHER" id="PTHR34501:SF9">
    <property type="entry name" value="MAJOR OUTER MEMBRANE PROTEIN P.IA"/>
    <property type="match status" value="1"/>
</dbReference>
<dbReference type="Gene3D" id="2.40.160.10">
    <property type="entry name" value="Porin"/>
    <property type="match status" value="1"/>
</dbReference>
<keyword evidence="4" id="KW-1134">Transmembrane beta strand</keyword>
<evidence type="ECO:0000256" key="8">
    <source>
        <dbReference type="ARBA" id="ARBA00023114"/>
    </source>
</evidence>
<feature type="domain" description="Porin" evidence="12">
    <location>
        <begin position="11"/>
        <end position="323"/>
    </location>
</feature>
<dbReference type="PANTHER" id="PTHR34501">
    <property type="entry name" value="PROTEIN YDDL-RELATED"/>
    <property type="match status" value="1"/>
</dbReference>
<evidence type="ECO:0000256" key="7">
    <source>
        <dbReference type="ARBA" id="ARBA00023065"/>
    </source>
</evidence>
<reference evidence="13 14" key="1">
    <citation type="submission" date="2015-11" db="EMBL/GenBank/DDBJ databases">
        <authorList>
            <person name="Sahl J."/>
            <person name="Wagner D."/>
            <person name="Keim P."/>
        </authorList>
    </citation>
    <scope>NUCLEOTIDE SEQUENCE [LARGE SCALE GENOMIC DNA]</scope>
    <source>
        <strain evidence="13 14">BDU18</strain>
    </source>
</reference>
<dbReference type="InterPro" id="IPR050298">
    <property type="entry name" value="Gram-neg_bact_OMP"/>
</dbReference>
<gene>
    <name evidence="13" type="ORF">WS72_09410</name>
</gene>
<organism evidence="13 14">
    <name type="scientific">Burkholderia savannae</name>
    <dbReference type="NCBI Taxonomy" id="1637837"/>
    <lineage>
        <taxon>Bacteria</taxon>
        <taxon>Pseudomonadati</taxon>
        <taxon>Pseudomonadota</taxon>
        <taxon>Betaproteobacteria</taxon>
        <taxon>Burkholderiales</taxon>
        <taxon>Burkholderiaceae</taxon>
        <taxon>Burkholderia</taxon>
        <taxon>pseudomallei group</taxon>
    </lineage>
</organism>
<dbReference type="RefSeq" id="WP_060822335.1">
    <property type="nucleotide sequence ID" value="NZ_LNJQ01000001.1"/>
</dbReference>
<evidence type="ECO:0000256" key="1">
    <source>
        <dbReference type="ARBA" id="ARBA00004571"/>
    </source>
</evidence>
<evidence type="ECO:0000313" key="13">
    <source>
        <dbReference type="EMBL" id="KWZ44812.1"/>
    </source>
</evidence>
<evidence type="ECO:0000256" key="2">
    <source>
        <dbReference type="ARBA" id="ARBA00011233"/>
    </source>
</evidence>
<sequence>MRKACLIAGFAVGAAPAYAESGLTLYGRIDTGIEYMNAVTNPHGGQSSRFRAESGDWGTSLWGLTGKEDIGANTDIVFKLENSFNATNGQFSAPNSIWTRWAAIGLDNPRYGRLQVGRQLFISYGTWDFDPFIMSSWSSASLVRGRSWPISSNNISYQSPAFHGFDFAAQYALSNATNWNGNGTTAQGRQGGFQITYTAPLFQIRGTYDEVRNPANGALDDVFQYSKEYFVGANVFLAPFKLQAVWLSSHAGQVAPGAPSVTNQIWGGVSWQVDSQASLIAAIYHVNANHGNGNATMYTLGGTYNLSKRTLLDFQMATVRNSKTGTFGLEANLPGSSTSPLPGQAQTGVYAGIQHTF</sequence>
<evidence type="ECO:0000256" key="3">
    <source>
        <dbReference type="ARBA" id="ARBA00022448"/>
    </source>
</evidence>
<keyword evidence="6 11" id="KW-0732">Signal</keyword>
<dbReference type="Pfam" id="PF13609">
    <property type="entry name" value="Porin_4"/>
    <property type="match status" value="1"/>
</dbReference>
<keyword evidence="7" id="KW-0406">Ion transport</keyword>
<comment type="subunit">
    <text evidence="2">Homotrimer.</text>
</comment>
<dbReference type="EMBL" id="LNJQ01000001">
    <property type="protein sequence ID" value="KWZ44812.1"/>
    <property type="molecule type" value="Genomic_DNA"/>
</dbReference>
<evidence type="ECO:0000256" key="5">
    <source>
        <dbReference type="ARBA" id="ARBA00022692"/>
    </source>
</evidence>
<evidence type="ECO:0000256" key="6">
    <source>
        <dbReference type="ARBA" id="ARBA00022729"/>
    </source>
</evidence>
<keyword evidence="10" id="KW-0998">Cell outer membrane</keyword>
<proteinExistence type="predicted"/>
<dbReference type="Proteomes" id="UP000070255">
    <property type="component" value="Unassembled WGS sequence"/>
</dbReference>
<name>A0ABR5TIG8_9BURK</name>
<keyword evidence="9" id="KW-0472">Membrane</keyword>
<keyword evidence="14" id="KW-1185">Reference proteome</keyword>
<evidence type="ECO:0000256" key="10">
    <source>
        <dbReference type="ARBA" id="ARBA00023237"/>
    </source>
</evidence>
<dbReference type="InterPro" id="IPR033900">
    <property type="entry name" value="Gram_neg_porin_domain"/>
</dbReference>
<evidence type="ECO:0000256" key="9">
    <source>
        <dbReference type="ARBA" id="ARBA00023136"/>
    </source>
</evidence>
<evidence type="ECO:0000313" key="14">
    <source>
        <dbReference type="Proteomes" id="UP000070255"/>
    </source>
</evidence>
<feature type="chain" id="PRO_5045439821" evidence="11">
    <location>
        <begin position="20"/>
        <end position="357"/>
    </location>
</feature>
<protein>
    <submittedName>
        <fullName evidence="13">Porin</fullName>
    </submittedName>
</protein>
<evidence type="ECO:0000256" key="4">
    <source>
        <dbReference type="ARBA" id="ARBA00022452"/>
    </source>
</evidence>
<feature type="signal peptide" evidence="11">
    <location>
        <begin position="1"/>
        <end position="19"/>
    </location>
</feature>
<comment type="caution">
    <text evidence="13">The sequence shown here is derived from an EMBL/GenBank/DDBJ whole genome shotgun (WGS) entry which is preliminary data.</text>
</comment>
<comment type="subcellular location">
    <subcellularLocation>
        <location evidence="1">Cell outer membrane</location>
        <topology evidence="1">Multi-pass membrane protein</topology>
    </subcellularLocation>
</comment>
<dbReference type="SUPFAM" id="SSF56935">
    <property type="entry name" value="Porins"/>
    <property type="match status" value="1"/>
</dbReference>
<keyword evidence="5" id="KW-0812">Transmembrane</keyword>
<evidence type="ECO:0000256" key="11">
    <source>
        <dbReference type="SAM" id="SignalP"/>
    </source>
</evidence>
<dbReference type="CDD" id="cd00342">
    <property type="entry name" value="gram_neg_porins"/>
    <property type="match status" value="1"/>
</dbReference>
<keyword evidence="3" id="KW-0813">Transport</keyword>